<dbReference type="SUPFAM" id="SSF46894">
    <property type="entry name" value="C-terminal effector domain of the bipartite response regulators"/>
    <property type="match status" value="1"/>
</dbReference>
<reference evidence="5" key="1">
    <citation type="journal article" date="2021" name="PeerJ">
        <title>Extensive microbial diversity within the chicken gut microbiome revealed by metagenomics and culture.</title>
        <authorList>
            <person name="Gilroy R."/>
            <person name="Ravi A."/>
            <person name="Getino M."/>
            <person name="Pursley I."/>
            <person name="Horton D.L."/>
            <person name="Alikhan N.F."/>
            <person name="Baker D."/>
            <person name="Gharbi K."/>
            <person name="Hall N."/>
            <person name="Watson M."/>
            <person name="Adriaenssens E.M."/>
            <person name="Foster-Nyarko E."/>
            <person name="Jarju S."/>
            <person name="Secka A."/>
            <person name="Antonio M."/>
            <person name="Oren A."/>
            <person name="Chaudhuri R.R."/>
            <person name="La Ragione R."/>
            <person name="Hildebrand F."/>
            <person name="Pallen M.J."/>
        </authorList>
    </citation>
    <scope>NUCLEOTIDE SEQUENCE</scope>
    <source>
        <strain evidence="5">ChiGjej4B4-7305</strain>
    </source>
</reference>
<evidence type="ECO:0000313" key="5">
    <source>
        <dbReference type="EMBL" id="HIZ37152.1"/>
    </source>
</evidence>
<dbReference type="InterPro" id="IPR027417">
    <property type="entry name" value="P-loop_NTPase"/>
</dbReference>
<dbReference type="Pfam" id="PF25873">
    <property type="entry name" value="WHD_MalT"/>
    <property type="match status" value="1"/>
</dbReference>
<keyword evidence="3" id="KW-0804">Transcription</keyword>
<dbReference type="InterPro" id="IPR059106">
    <property type="entry name" value="WHD_MalT"/>
</dbReference>
<organism evidence="5 6">
    <name type="scientific">Candidatus Ruania gallistercoris</name>
    <dbReference type="NCBI Taxonomy" id="2838746"/>
    <lineage>
        <taxon>Bacteria</taxon>
        <taxon>Bacillati</taxon>
        <taxon>Actinomycetota</taxon>
        <taxon>Actinomycetes</taxon>
        <taxon>Micrococcales</taxon>
        <taxon>Ruaniaceae</taxon>
        <taxon>Ruania</taxon>
    </lineage>
</organism>
<feature type="domain" description="HTH luxR-type" evidence="4">
    <location>
        <begin position="749"/>
        <end position="814"/>
    </location>
</feature>
<dbReference type="PANTHER" id="PTHR44688:SF16">
    <property type="entry name" value="DNA-BINDING TRANSCRIPTIONAL ACTIVATOR DEVR_DOSR"/>
    <property type="match status" value="1"/>
</dbReference>
<dbReference type="Pfam" id="PF00196">
    <property type="entry name" value="GerE"/>
    <property type="match status" value="1"/>
</dbReference>
<dbReference type="GO" id="GO:0006355">
    <property type="term" value="P:regulation of DNA-templated transcription"/>
    <property type="evidence" value="ECO:0007669"/>
    <property type="project" value="InterPro"/>
</dbReference>
<dbReference type="InterPro" id="IPR000792">
    <property type="entry name" value="Tscrpt_reg_LuxR_C"/>
</dbReference>
<dbReference type="InterPro" id="IPR016032">
    <property type="entry name" value="Sig_transdc_resp-reg_C-effctor"/>
</dbReference>
<dbReference type="CDD" id="cd06170">
    <property type="entry name" value="LuxR_C_like"/>
    <property type="match status" value="1"/>
</dbReference>
<dbReference type="SUPFAM" id="SSF48452">
    <property type="entry name" value="TPR-like"/>
    <property type="match status" value="1"/>
</dbReference>
<dbReference type="GO" id="GO:0003677">
    <property type="term" value="F:DNA binding"/>
    <property type="evidence" value="ECO:0007669"/>
    <property type="project" value="UniProtKB-KW"/>
</dbReference>
<dbReference type="AlphaFoldDB" id="A0A9D2EGN7"/>
<dbReference type="PROSITE" id="PS50043">
    <property type="entry name" value="HTH_LUXR_2"/>
    <property type="match status" value="1"/>
</dbReference>
<dbReference type="Gene3D" id="1.25.40.10">
    <property type="entry name" value="Tetratricopeptide repeat domain"/>
    <property type="match status" value="1"/>
</dbReference>
<evidence type="ECO:0000313" key="6">
    <source>
        <dbReference type="Proteomes" id="UP000824037"/>
    </source>
</evidence>
<evidence type="ECO:0000256" key="1">
    <source>
        <dbReference type="ARBA" id="ARBA00023015"/>
    </source>
</evidence>
<proteinExistence type="predicted"/>
<evidence type="ECO:0000259" key="4">
    <source>
        <dbReference type="PROSITE" id="PS50043"/>
    </source>
</evidence>
<dbReference type="Gene3D" id="1.10.10.10">
    <property type="entry name" value="Winged helix-like DNA-binding domain superfamily/Winged helix DNA-binding domain"/>
    <property type="match status" value="1"/>
</dbReference>
<dbReference type="Gene3D" id="3.40.50.300">
    <property type="entry name" value="P-loop containing nucleotide triphosphate hydrolases"/>
    <property type="match status" value="1"/>
</dbReference>
<evidence type="ECO:0000256" key="2">
    <source>
        <dbReference type="ARBA" id="ARBA00023125"/>
    </source>
</evidence>
<dbReference type="InterPro" id="IPR036388">
    <property type="entry name" value="WH-like_DNA-bd_sf"/>
</dbReference>
<dbReference type="InterPro" id="IPR011990">
    <property type="entry name" value="TPR-like_helical_dom_sf"/>
</dbReference>
<gene>
    <name evidence="5" type="ORF">H9815_15365</name>
</gene>
<dbReference type="SMART" id="SM00421">
    <property type="entry name" value="HTH_LUXR"/>
    <property type="match status" value="1"/>
</dbReference>
<dbReference type="EMBL" id="DXBY01000266">
    <property type="protein sequence ID" value="HIZ37152.1"/>
    <property type="molecule type" value="Genomic_DNA"/>
</dbReference>
<sequence length="817" mass="89090">MKSPLRSVAGLPRIPLESGIADDLVKALSRLHALSILRGPRGYGKTSAVVTWLRQAEDLPPLVYTTLTTESNERDGFWAHLHQALAGIDDQLETPPSTDDAEQAVTTWLMQRREPLLLIIDDYHEAGLRHGAASIDDTLVDLVRQNDQLYLVAAGRTLRALETVGSLSVDTLVIGPDELRLTGEMVYALATRIGVHLTHDRAEQIVVDLGGWPSAIRAGLQRAAASGGRDTAEVTFADNYIGAMVRDLRFENVRAFLLRTAIPEQFDIETARVIAPEGNTVRMLRNIRAAGLLAERRTVDGPSYSYPPAIRAALIRVMRESRPEVEHQVHLELMRLATGRHDPAEALVHAVHAGEWTAALDVIENDWGALLASAPRALVQAAQMFPAPMVAEHVRLRVATRYLSEVAVPVGRANWTGAESASFNAEIAAHRTELVDAGDDELLLLMQWGAACLLMGDLDTAMYAFSQARAWAMMTDGETESYLGAAGLALVHALQGEPDQALRWLDESGVADWLERTQQDGTVDAMGLLALSARALALVDAARPEADAAVELLAESRHRDELWALSVFIRSLHVMRVGSSEEVVRQANVVRSALRYIRRGSLIETLLTATLVEVLIEAGMLTVAQEVTDAMAHRGFTWNAIARLRLAQERYPEAIEAARTAIRSSAASGRYLLAAHGVIASAELRSGRFAQAREAFRAAISRARQTGQRRGLALMQRYAFTALAGGDESVLSLWPDHLPAAEVAEEVDDELPMVTLTVREAQVLHALEEHAGPVGIAHALGLSVNTVKTHMRAVYRKLDVSNRNEALAKVGRIVIST</sequence>
<name>A0A9D2EGN7_9MICO</name>
<dbReference type="PANTHER" id="PTHR44688">
    <property type="entry name" value="DNA-BINDING TRANSCRIPTIONAL ACTIVATOR DEVR_DOSR"/>
    <property type="match status" value="1"/>
</dbReference>
<accession>A0A9D2EGN7</accession>
<dbReference type="Proteomes" id="UP000824037">
    <property type="component" value="Unassembled WGS sequence"/>
</dbReference>
<comment type="caution">
    <text evidence="5">The sequence shown here is derived from an EMBL/GenBank/DDBJ whole genome shotgun (WGS) entry which is preliminary data.</text>
</comment>
<reference evidence="5" key="2">
    <citation type="submission" date="2021-04" db="EMBL/GenBank/DDBJ databases">
        <authorList>
            <person name="Gilroy R."/>
        </authorList>
    </citation>
    <scope>NUCLEOTIDE SEQUENCE</scope>
    <source>
        <strain evidence="5">ChiGjej4B4-7305</strain>
    </source>
</reference>
<dbReference type="SUPFAM" id="SSF52540">
    <property type="entry name" value="P-loop containing nucleoside triphosphate hydrolases"/>
    <property type="match status" value="1"/>
</dbReference>
<keyword evidence="1" id="KW-0805">Transcription regulation</keyword>
<evidence type="ECO:0000256" key="3">
    <source>
        <dbReference type="ARBA" id="ARBA00023163"/>
    </source>
</evidence>
<keyword evidence="2" id="KW-0238">DNA-binding</keyword>
<protein>
    <submittedName>
        <fullName evidence="5">LuxR C-terminal-related transcriptional regulator</fullName>
    </submittedName>
</protein>